<dbReference type="Proteomes" id="UP000818323">
    <property type="component" value="Unassembled WGS sequence"/>
</dbReference>
<dbReference type="SUPFAM" id="SSF55008">
    <property type="entry name" value="HMA, heavy metal-associated domain"/>
    <property type="match status" value="1"/>
</dbReference>
<dbReference type="InterPro" id="IPR006121">
    <property type="entry name" value="HMA_dom"/>
</dbReference>
<dbReference type="EMBL" id="JAAAXJ010000013">
    <property type="protein sequence ID" value="NBJ26424.1"/>
    <property type="molecule type" value="Genomic_DNA"/>
</dbReference>
<gene>
    <name evidence="3" type="ORF">GR303_18950</name>
</gene>
<accession>A0ABW9Z1B4</accession>
<keyword evidence="1" id="KW-0479">Metal-binding</keyword>
<feature type="domain" description="HMA" evidence="2">
    <location>
        <begin position="1"/>
        <end position="63"/>
    </location>
</feature>
<proteinExistence type="predicted"/>
<name>A0ABW9Z1B4_9HYPH</name>
<evidence type="ECO:0000313" key="3">
    <source>
        <dbReference type="EMBL" id="NBJ26424.1"/>
    </source>
</evidence>
<evidence type="ECO:0000313" key="4">
    <source>
        <dbReference type="Proteomes" id="UP000818323"/>
    </source>
</evidence>
<dbReference type="InterPro" id="IPR017969">
    <property type="entry name" value="Heavy-metal-associated_CS"/>
</dbReference>
<dbReference type="Pfam" id="PF00403">
    <property type="entry name" value="HMA"/>
    <property type="match status" value="1"/>
</dbReference>
<comment type="caution">
    <text evidence="3">The sequence shown here is derived from an EMBL/GenBank/DDBJ whole genome shotgun (WGS) entry which is preliminary data.</text>
</comment>
<evidence type="ECO:0000256" key="1">
    <source>
        <dbReference type="ARBA" id="ARBA00022723"/>
    </source>
</evidence>
<dbReference type="CDD" id="cd00371">
    <property type="entry name" value="HMA"/>
    <property type="match status" value="1"/>
</dbReference>
<reference evidence="3 4" key="1">
    <citation type="submission" date="2020-01" db="EMBL/GenBank/DDBJ databases">
        <title>Microvirga sp. nov., an arsenate reduction bacterium isolated from Tibet hotspring sediments.</title>
        <authorList>
            <person name="Yuan C.-G."/>
        </authorList>
    </citation>
    <scope>NUCLEOTIDE SEQUENCE [LARGE SCALE GENOMIC DNA]</scope>
    <source>
        <strain evidence="3 4">SYSU G3D203</strain>
    </source>
</reference>
<evidence type="ECO:0000259" key="2">
    <source>
        <dbReference type="PROSITE" id="PS50846"/>
    </source>
</evidence>
<dbReference type="PROSITE" id="PS01047">
    <property type="entry name" value="HMA_1"/>
    <property type="match status" value="1"/>
</dbReference>
<sequence>MHHFHVPDMTCGGCLRSVTRAIQALDPQARVEADLDTRTVRVESAEEETSLLEALGNGGFPARAVSRQSA</sequence>
<keyword evidence="4" id="KW-1185">Reference proteome</keyword>
<dbReference type="InterPro" id="IPR036163">
    <property type="entry name" value="HMA_dom_sf"/>
</dbReference>
<dbReference type="Gene3D" id="3.30.70.100">
    <property type="match status" value="1"/>
</dbReference>
<dbReference type="RefSeq" id="WP_161726061.1">
    <property type="nucleotide sequence ID" value="NZ_JAAAXI010000028.1"/>
</dbReference>
<protein>
    <submittedName>
        <fullName evidence="3">Copper chaperone</fullName>
    </submittedName>
</protein>
<organism evidence="3 4">
    <name type="scientific">Microvirga arsenatis</name>
    <dbReference type="NCBI Taxonomy" id="2692265"/>
    <lineage>
        <taxon>Bacteria</taxon>
        <taxon>Pseudomonadati</taxon>
        <taxon>Pseudomonadota</taxon>
        <taxon>Alphaproteobacteria</taxon>
        <taxon>Hyphomicrobiales</taxon>
        <taxon>Methylobacteriaceae</taxon>
        <taxon>Microvirga</taxon>
    </lineage>
</organism>
<dbReference type="PROSITE" id="PS50846">
    <property type="entry name" value="HMA_2"/>
    <property type="match status" value="1"/>
</dbReference>